<dbReference type="GO" id="GO:0072546">
    <property type="term" value="C:EMC complex"/>
    <property type="evidence" value="ECO:0007669"/>
    <property type="project" value="UniProtKB-UniRule"/>
</dbReference>
<evidence type="ECO:0000313" key="6">
    <source>
        <dbReference type="Proteomes" id="UP000654913"/>
    </source>
</evidence>
<reference evidence="5" key="1">
    <citation type="submission" date="2021-01" db="EMBL/GenBank/DDBJ databases">
        <authorList>
            <consortium name="Aspergillus puulaauensis MK2 genome sequencing consortium"/>
            <person name="Kazuki M."/>
            <person name="Futagami T."/>
        </authorList>
    </citation>
    <scope>NUCLEOTIDE SEQUENCE</scope>
    <source>
        <strain evidence="5">MK2</strain>
    </source>
</reference>
<dbReference type="InterPro" id="IPR011990">
    <property type="entry name" value="TPR-like_helical_dom_sf"/>
</dbReference>
<comment type="subunit">
    <text evidence="3">Component of the ER membrane protein complex (EMC).</text>
</comment>
<accession>A0A7R8AQY0</accession>
<comment type="function">
    <text evidence="3">Part of the endoplasmic reticulum membrane protein complex (EMC) that enables the energy-independent insertion into endoplasmic reticulum membranes of newly synthesized membrane proteins.</text>
</comment>
<evidence type="ECO:0000313" key="5">
    <source>
        <dbReference type="EMBL" id="BCS27492.1"/>
    </source>
</evidence>
<proteinExistence type="inferred from homology"/>
<keyword evidence="1" id="KW-0677">Repeat</keyword>
<dbReference type="AlphaFoldDB" id="A0A7R8AQY0"/>
<feature type="domain" description="EMC2 TPR-like" evidence="4">
    <location>
        <begin position="110"/>
        <end position="197"/>
    </location>
</feature>
<dbReference type="InterPro" id="IPR055217">
    <property type="entry name" value="TPR_EMC2"/>
</dbReference>
<comment type="subcellular location">
    <subcellularLocation>
        <location evidence="3">Endoplasmic reticulum membrane</location>
        <topology evidence="3">Peripheral membrane protein</topology>
        <orientation evidence="3">Cytoplasmic side</orientation>
    </subcellularLocation>
</comment>
<protein>
    <recommendedName>
        <fullName evidence="3">ER membrane protein complex subunit 2</fullName>
    </recommendedName>
</protein>
<dbReference type="SUPFAM" id="SSF48452">
    <property type="entry name" value="TPR-like"/>
    <property type="match status" value="1"/>
</dbReference>
<dbReference type="KEGG" id="apuu:APUU_60540S"/>
<dbReference type="Pfam" id="PF22890">
    <property type="entry name" value="TPR_EMC2"/>
    <property type="match status" value="1"/>
</dbReference>
<evidence type="ECO:0000256" key="3">
    <source>
        <dbReference type="RuleBase" id="RU367091"/>
    </source>
</evidence>
<name>A0A7R8AQY0_9EURO</name>
<organism evidence="5 6">
    <name type="scientific">Aspergillus puulaauensis</name>
    <dbReference type="NCBI Taxonomy" id="1220207"/>
    <lineage>
        <taxon>Eukaryota</taxon>
        <taxon>Fungi</taxon>
        <taxon>Dikarya</taxon>
        <taxon>Ascomycota</taxon>
        <taxon>Pezizomycotina</taxon>
        <taxon>Eurotiomycetes</taxon>
        <taxon>Eurotiomycetidae</taxon>
        <taxon>Eurotiales</taxon>
        <taxon>Aspergillaceae</taxon>
        <taxon>Aspergillus</taxon>
    </lineage>
</organism>
<sequence length="315" mass="35249">MVVLQPNAGHGSRLKTALHRSQQAPAILGQEGTGGLLSRWYTILDNDGSNDFDSLEKLFFSCLQSADDKSALLCLERLTHRFGPSNERIMALRSIYDEAIAEDKLSLERCLKKYDDILSQNPVNMPILKRRITLLRSLSRPTEAISSLIQLLGATPTDAEAWCELAELYHSQGMCPQAIFSLEEALLGVPHAWNVHARLGEILYIYAGSLEDEAMCRQLHSSIRHFCRSVELCDGYLRGFYGLALATARLSVDKVPETISKDPPLGRESLRRLHDLATQRLKNILTTQCSLEPRLREYEDHELAAVKCLLSGSSE</sequence>
<dbReference type="OrthoDB" id="124397at2759"/>
<keyword evidence="6" id="KW-1185">Reference proteome</keyword>
<dbReference type="PANTHER" id="PTHR12760">
    <property type="entry name" value="TETRATRICOPEPTIDE REPEAT PROTEIN"/>
    <property type="match status" value="1"/>
</dbReference>
<dbReference type="EMBL" id="AP024448">
    <property type="protein sequence ID" value="BCS27492.1"/>
    <property type="molecule type" value="Genomic_DNA"/>
</dbReference>
<dbReference type="GeneID" id="64977497"/>
<dbReference type="Proteomes" id="UP000654913">
    <property type="component" value="Chromosome 6"/>
</dbReference>
<reference evidence="5" key="2">
    <citation type="submission" date="2021-02" db="EMBL/GenBank/DDBJ databases">
        <title>Aspergillus puulaauensis MK2 genome sequence.</title>
        <authorList>
            <person name="Futagami T."/>
            <person name="Mori K."/>
            <person name="Kadooka C."/>
            <person name="Tanaka T."/>
        </authorList>
    </citation>
    <scope>NUCLEOTIDE SEQUENCE</scope>
    <source>
        <strain evidence="5">MK2</strain>
    </source>
</reference>
<evidence type="ECO:0000256" key="2">
    <source>
        <dbReference type="ARBA" id="ARBA00022803"/>
    </source>
</evidence>
<comment type="similarity">
    <text evidence="3">Belongs to the EMC2 family.</text>
</comment>
<evidence type="ECO:0000256" key="1">
    <source>
        <dbReference type="ARBA" id="ARBA00022737"/>
    </source>
</evidence>
<dbReference type="InterPro" id="IPR039856">
    <property type="entry name" value="EMC2-like"/>
</dbReference>
<keyword evidence="3" id="KW-0472">Membrane</keyword>
<dbReference type="Gene3D" id="1.25.40.10">
    <property type="entry name" value="Tetratricopeptide repeat domain"/>
    <property type="match status" value="1"/>
</dbReference>
<dbReference type="RefSeq" id="XP_041559686.1">
    <property type="nucleotide sequence ID" value="XM_041693792.1"/>
</dbReference>
<gene>
    <name evidence="5" type="ORF">APUU_60540S</name>
</gene>
<keyword evidence="3" id="KW-0256">Endoplasmic reticulum</keyword>
<keyword evidence="2" id="KW-0802">TPR repeat</keyword>
<evidence type="ECO:0000259" key="4">
    <source>
        <dbReference type="Pfam" id="PF22890"/>
    </source>
</evidence>